<comment type="caution">
    <text evidence="4">The sequence shown here is derived from an EMBL/GenBank/DDBJ whole genome shotgun (WGS) entry which is preliminary data.</text>
</comment>
<evidence type="ECO:0000259" key="3">
    <source>
        <dbReference type="Pfam" id="PF03061"/>
    </source>
</evidence>
<dbReference type="Proteomes" id="UP000886042">
    <property type="component" value="Unassembled WGS sequence"/>
</dbReference>
<keyword evidence="2" id="KW-0378">Hydrolase</keyword>
<dbReference type="NCBIfam" id="TIGR02286">
    <property type="entry name" value="PaaD"/>
    <property type="match status" value="1"/>
</dbReference>
<dbReference type="PANTHER" id="PTHR42856:SF1">
    <property type="entry name" value="ACYL-COENZYME A THIOESTERASE PAAI"/>
    <property type="match status" value="1"/>
</dbReference>
<dbReference type="InterPro" id="IPR003736">
    <property type="entry name" value="PAAI_dom"/>
</dbReference>
<dbReference type="InterPro" id="IPR052723">
    <property type="entry name" value="Acyl-CoA_thioesterase_PaaI"/>
</dbReference>
<dbReference type="PANTHER" id="PTHR42856">
    <property type="entry name" value="ACYL-COENZYME A THIOESTERASE PAAI"/>
    <property type="match status" value="1"/>
</dbReference>
<gene>
    <name evidence="4" type="primary">paaI</name>
    <name evidence="4" type="ORF">ENJ46_02210</name>
</gene>
<dbReference type="InterPro" id="IPR011973">
    <property type="entry name" value="PaaD"/>
</dbReference>
<protein>
    <submittedName>
        <fullName evidence="4">Hydroxyphenylacetyl-CoA thioesterase PaaI</fullName>
    </submittedName>
</protein>
<dbReference type="NCBIfam" id="TIGR00369">
    <property type="entry name" value="unchar_dom_1"/>
    <property type="match status" value="1"/>
</dbReference>
<proteinExistence type="inferred from homology"/>
<evidence type="ECO:0000313" key="4">
    <source>
        <dbReference type="EMBL" id="HFB54711.1"/>
    </source>
</evidence>
<organism evidence="4">
    <name type="scientific">Hellea balneolensis</name>
    <dbReference type="NCBI Taxonomy" id="287478"/>
    <lineage>
        <taxon>Bacteria</taxon>
        <taxon>Pseudomonadati</taxon>
        <taxon>Pseudomonadota</taxon>
        <taxon>Alphaproteobacteria</taxon>
        <taxon>Maricaulales</taxon>
        <taxon>Robiginitomaculaceae</taxon>
        <taxon>Hellea</taxon>
    </lineage>
</organism>
<dbReference type="GO" id="GO:0016289">
    <property type="term" value="F:acyl-CoA hydrolase activity"/>
    <property type="evidence" value="ECO:0007669"/>
    <property type="project" value="TreeGrafter"/>
</dbReference>
<dbReference type="Pfam" id="PF03061">
    <property type="entry name" value="4HBT"/>
    <property type="match status" value="1"/>
</dbReference>
<dbReference type="FunFam" id="3.10.129.10:FF:000022">
    <property type="entry name" value="Phenylacetic acid degradation protein"/>
    <property type="match status" value="1"/>
</dbReference>
<dbReference type="InterPro" id="IPR029069">
    <property type="entry name" value="HotDog_dom_sf"/>
</dbReference>
<evidence type="ECO:0000256" key="1">
    <source>
        <dbReference type="ARBA" id="ARBA00008324"/>
    </source>
</evidence>
<dbReference type="CDD" id="cd03443">
    <property type="entry name" value="PaaI_thioesterase"/>
    <property type="match status" value="1"/>
</dbReference>
<name>A0A7C3FZH7_9PROT</name>
<dbReference type="SUPFAM" id="SSF54637">
    <property type="entry name" value="Thioesterase/thiol ester dehydrase-isomerase"/>
    <property type="match status" value="1"/>
</dbReference>
<dbReference type="InterPro" id="IPR006683">
    <property type="entry name" value="Thioestr_dom"/>
</dbReference>
<comment type="similarity">
    <text evidence="1">Belongs to the thioesterase PaaI family.</text>
</comment>
<dbReference type="EMBL" id="DRMN01000148">
    <property type="protein sequence ID" value="HFB54711.1"/>
    <property type="molecule type" value="Genomic_DNA"/>
</dbReference>
<dbReference type="Gene3D" id="3.10.129.10">
    <property type="entry name" value="Hotdog Thioesterase"/>
    <property type="match status" value="1"/>
</dbReference>
<reference evidence="4" key="1">
    <citation type="journal article" date="2020" name="mSystems">
        <title>Genome- and Community-Level Interaction Insights into Carbon Utilization and Element Cycling Functions of Hydrothermarchaeota in Hydrothermal Sediment.</title>
        <authorList>
            <person name="Zhou Z."/>
            <person name="Liu Y."/>
            <person name="Xu W."/>
            <person name="Pan J."/>
            <person name="Luo Z.H."/>
            <person name="Li M."/>
        </authorList>
    </citation>
    <scope>NUCLEOTIDE SEQUENCE [LARGE SCALE GENOMIC DNA]</scope>
    <source>
        <strain evidence="4">HyVt-489</strain>
    </source>
</reference>
<evidence type="ECO:0000256" key="2">
    <source>
        <dbReference type="ARBA" id="ARBA00022801"/>
    </source>
</evidence>
<feature type="domain" description="Thioesterase" evidence="3">
    <location>
        <begin position="50"/>
        <end position="124"/>
    </location>
</feature>
<dbReference type="AlphaFoldDB" id="A0A7C3FZH7"/>
<sequence>MDTMLIAAKAVQTMLDEDQASKAMGMELQTIQPGYAEVSMNIREDMVNGHNTAHGGIVFSLADTAFACACNSHNVVNVAASCQINFMRPALLGDVLLAKATELSLGRRSGVYDVHVTNQAGKLVAVFRGHAMSLDKPVFTED</sequence>
<accession>A0A7C3FZH7</accession>